<dbReference type="InterPro" id="IPR027619">
    <property type="entry name" value="C-S_lyase_PatB-like"/>
</dbReference>
<dbReference type="NCBIfam" id="TIGR04350">
    <property type="entry name" value="C_S_lyase_PatB"/>
    <property type="match status" value="1"/>
</dbReference>
<evidence type="ECO:0000313" key="8">
    <source>
        <dbReference type="EMBL" id="QQR29372.1"/>
    </source>
</evidence>
<dbReference type="EMBL" id="CP065321">
    <property type="protein sequence ID" value="QQR29372.1"/>
    <property type="molecule type" value="Genomic_DNA"/>
</dbReference>
<gene>
    <name evidence="7" type="ORF">ADH66_05060</name>
    <name evidence="8" type="ORF">I5Q82_15130</name>
</gene>
<dbReference type="GO" id="GO:0030170">
    <property type="term" value="F:pyridoxal phosphate binding"/>
    <property type="evidence" value="ECO:0007669"/>
    <property type="project" value="InterPro"/>
</dbReference>
<dbReference type="KEGG" id="amur:ADH66_05060"/>
<keyword evidence="3" id="KW-0663">Pyridoxal phosphate</keyword>
<evidence type="ECO:0000256" key="4">
    <source>
        <dbReference type="ARBA" id="ARBA00023239"/>
    </source>
</evidence>
<evidence type="ECO:0000313" key="9">
    <source>
        <dbReference type="Proteomes" id="UP000196710"/>
    </source>
</evidence>
<evidence type="ECO:0000256" key="5">
    <source>
        <dbReference type="ARBA" id="ARBA00037974"/>
    </source>
</evidence>
<feature type="domain" description="Aminotransferase class I/classII large" evidence="6">
    <location>
        <begin position="35"/>
        <end position="381"/>
    </location>
</feature>
<dbReference type="InterPro" id="IPR051798">
    <property type="entry name" value="Class-II_PLP-Dep_Aminotrans"/>
</dbReference>
<dbReference type="InterPro" id="IPR015424">
    <property type="entry name" value="PyrdxlP-dep_Trfase"/>
</dbReference>
<dbReference type="Proteomes" id="UP000196710">
    <property type="component" value="Chromosome"/>
</dbReference>
<evidence type="ECO:0000256" key="2">
    <source>
        <dbReference type="ARBA" id="ARBA00012224"/>
    </source>
</evidence>
<evidence type="ECO:0000256" key="3">
    <source>
        <dbReference type="ARBA" id="ARBA00022898"/>
    </source>
</evidence>
<comment type="cofactor">
    <cofactor evidence="1">
        <name>pyridoxal 5'-phosphate</name>
        <dbReference type="ChEBI" id="CHEBI:597326"/>
    </cofactor>
</comment>
<sequence>MKYDFTTLIDRSTHGSGKWDGMREKKPELKYSPVPLSVADMEFKNPPEIAEGLKEFMDTHILGYTGPTKEYYDAVCAWMERRHNWHIEPDWIVGTHGVVEALKVSVEAYCKPGEGVITFTPVYYPFYMAIEGHGCKVARCPLIYKDNTYIIDFDLFEKLCAEENNKMLLLCSPHNPVGRVWSAEELTRICDICRKHKVRIISDEIHFDIIMPGFKHTTIHNVAKPSDNIIVCTAPSKTFNLATMQTSNIIIPDEEDRKRFKEILGFGGPSALGLEACRIAYTRCEEWAKEMVQVIDGNRQAAVDFIAERLPEIKAIELQGTYLLWLDCTALGKNKEELENMMVEAELFLDEGYMFGDEGIGFERVNLAVPRDELMKALERLEKAVKG</sequence>
<dbReference type="InterPro" id="IPR015421">
    <property type="entry name" value="PyrdxlP-dep_Trfase_major"/>
</dbReference>
<dbReference type="EC" id="4.4.1.13" evidence="2"/>
<reference evidence="7" key="1">
    <citation type="journal article" date="2017" name="Genome Announc.">
        <title>High-Quality Whole-Genome Sequences of the Oligo-Mouse-Microbiota Bacterial Community.</title>
        <authorList>
            <person name="Garzetti D."/>
            <person name="Brugiroux S."/>
            <person name="Bunk B."/>
            <person name="Pukall R."/>
            <person name="McCoy K.D."/>
            <person name="Macpherson A.J."/>
            <person name="Stecher B."/>
        </authorList>
    </citation>
    <scope>NUCLEOTIDE SEQUENCE</scope>
    <source>
        <strain evidence="7">KB18</strain>
    </source>
</reference>
<evidence type="ECO:0000313" key="10">
    <source>
        <dbReference type="Proteomes" id="UP000596035"/>
    </source>
</evidence>
<comment type="similarity">
    <text evidence="5">Belongs to the class-II pyridoxal-phosphate-dependent aminotransferase family. MalY/PatB cystathionine beta-lyase subfamily.</text>
</comment>
<dbReference type="AlphaFoldDB" id="A0A1Z2XNS4"/>
<keyword evidence="8" id="KW-0808">Transferase</keyword>
<dbReference type="PANTHER" id="PTHR43525">
    <property type="entry name" value="PROTEIN MALY"/>
    <property type="match status" value="1"/>
</dbReference>
<dbReference type="Proteomes" id="UP000596035">
    <property type="component" value="Chromosome"/>
</dbReference>
<reference evidence="8 10" key="3">
    <citation type="submission" date="2020-11" db="EMBL/GenBank/DDBJ databases">
        <title>Closed and high quality bacterial genomes of the OMM12 community.</title>
        <authorList>
            <person name="Marbouty M."/>
            <person name="Lamy-Besnier Q."/>
            <person name="Debarbieux L."/>
            <person name="Koszul R."/>
        </authorList>
    </citation>
    <scope>NUCLEOTIDE SEQUENCE [LARGE SCALE GENOMIC DNA]</scope>
    <source>
        <strain evidence="8 10">KB18</strain>
    </source>
</reference>
<keyword evidence="8" id="KW-0032">Aminotransferase</keyword>
<dbReference type="Gene3D" id="3.40.640.10">
    <property type="entry name" value="Type I PLP-dependent aspartate aminotransferase-like (Major domain)"/>
    <property type="match status" value="1"/>
</dbReference>
<dbReference type="GO" id="GO:0047804">
    <property type="term" value="F:cysteine-S-conjugate beta-lyase activity"/>
    <property type="evidence" value="ECO:0007669"/>
    <property type="project" value="UniProtKB-EC"/>
</dbReference>
<dbReference type="CDD" id="cd00609">
    <property type="entry name" value="AAT_like"/>
    <property type="match status" value="1"/>
</dbReference>
<dbReference type="RefSeq" id="WP_066534863.1">
    <property type="nucleotide sequence ID" value="NZ_CP021422.1"/>
</dbReference>
<keyword evidence="4" id="KW-0456">Lyase</keyword>
<dbReference type="Pfam" id="PF00155">
    <property type="entry name" value="Aminotran_1_2"/>
    <property type="match status" value="1"/>
</dbReference>
<reference evidence="9" key="2">
    <citation type="submission" date="2017-05" db="EMBL/GenBank/DDBJ databases">
        <title>Improved OligoMM genomes.</title>
        <authorList>
            <person name="Garzetti D."/>
        </authorList>
    </citation>
    <scope>NUCLEOTIDE SEQUENCE [LARGE SCALE GENOMIC DNA]</scope>
    <source>
        <strain evidence="9">KB18</strain>
    </source>
</reference>
<protein>
    <recommendedName>
        <fullName evidence="2">cysteine-S-conjugate beta-lyase</fullName>
        <ecNumber evidence="2">4.4.1.13</ecNumber>
    </recommendedName>
</protein>
<dbReference type="Gene3D" id="3.90.1150.10">
    <property type="entry name" value="Aspartate Aminotransferase, domain 1"/>
    <property type="match status" value="1"/>
</dbReference>
<dbReference type="InterPro" id="IPR015422">
    <property type="entry name" value="PyrdxlP-dep_Trfase_small"/>
</dbReference>
<dbReference type="SUPFAM" id="SSF53383">
    <property type="entry name" value="PLP-dependent transferases"/>
    <property type="match status" value="1"/>
</dbReference>
<proteinExistence type="inferred from homology"/>
<dbReference type="PANTHER" id="PTHR43525:SF1">
    <property type="entry name" value="PROTEIN MALY"/>
    <property type="match status" value="1"/>
</dbReference>
<evidence type="ECO:0000259" key="6">
    <source>
        <dbReference type="Pfam" id="PF00155"/>
    </source>
</evidence>
<dbReference type="GO" id="GO:0008483">
    <property type="term" value="F:transaminase activity"/>
    <property type="evidence" value="ECO:0007669"/>
    <property type="project" value="UniProtKB-KW"/>
</dbReference>
<dbReference type="InterPro" id="IPR004839">
    <property type="entry name" value="Aminotransferase_I/II_large"/>
</dbReference>
<name>A0A1Z2XNS4_9FIRM</name>
<evidence type="ECO:0000313" key="7">
    <source>
        <dbReference type="EMBL" id="ASB40083.1"/>
    </source>
</evidence>
<accession>A0A1Z2XNS4</accession>
<keyword evidence="9" id="KW-1185">Reference proteome</keyword>
<dbReference type="EMBL" id="CP021422">
    <property type="protein sequence ID" value="ASB40083.1"/>
    <property type="molecule type" value="Genomic_DNA"/>
</dbReference>
<evidence type="ECO:0000256" key="1">
    <source>
        <dbReference type="ARBA" id="ARBA00001933"/>
    </source>
</evidence>
<organism evidence="8 10">
    <name type="scientific">Acutalibacter muris</name>
    <dbReference type="NCBI Taxonomy" id="1796620"/>
    <lineage>
        <taxon>Bacteria</taxon>
        <taxon>Bacillati</taxon>
        <taxon>Bacillota</taxon>
        <taxon>Clostridia</taxon>
        <taxon>Eubacteriales</taxon>
        <taxon>Acutalibacteraceae</taxon>
        <taxon>Acutalibacter</taxon>
    </lineage>
</organism>